<dbReference type="EMBL" id="WIND01000005">
    <property type="protein sequence ID" value="MSU89799.1"/>
    <property type="molecule type" value="Genomic_DNA"/>
</dbReference>
<dbReference type="GO" id="GO:0009253">
    <property type="term" value="P:peptidoglycan catabolic process"/>
    <property type="evidence" value="ECO:0007669"/>
    <property type="project" value="InterPro"/>
</dbReference>
<dbReference type="SUPFAM" id="SSF55846">
    <property type="entry name" value="N-acetylmuramoyl-L-alanine amidase-like"/>
    <property type="match status" value="1"/>
</dbReference>
<dbReference type="Gene3D" id="3.40.80.10">
    <property type="entry name" value="Peptidoglycan recognition protein-like"/>
    <property type="match status" value="1"/>
</dbReference>
<sequence>MIDAPSPNHGARRDGLRPSLVVLHYTAMATAEAALARLRAPEHEVSAHYLIGADGRVWRLVDEDRRAWHAGAGAWGGAGDVNSRSIGIELDNRGDHPFAAPQIAALESLLAGVLARHGIGPAGVIGHADLAPERKSDPGPRFDWRRLARRGLAVWPRVGAPDVGDASEWPDRFARAAARFGYPADSPRLLPAVRARFRPRAHGAAAGPDGWDVALIEDLARRHPFPGALS</sequence>
<evidence type="ECO:0000259" key="5">
    <source>
        <dbReference type="SMART" id="SM00644"/>
    </source>
</evidence>
<gene>
    <name evidence="6" type="ORF">GE300_09245</name>
</gene>
<dbReference type="Pfam" id="PF01510">
    <property type="entry name" value="Amidase_2"/>
    <property type="match status" value="1"/>
</dbReference>
<dbReference type="GO" id="GO:0071555">
    <property type="term" value="P:cell wall organization"/>
    <property type="evidence" value="ECO:0007669"/>
    <property type="project" value="UniProtKB-KW"/>
</dbReference>
<dbReference type="EC" id="3.5.1.28" evidence="2"/>
<comment type="caution">
    <text evidence="6">The sequence shown here is derived from an EMBL/GenBank/DDBJ whole genome shotgun (WGS) entry which is preliminary data.</text>
</comment>
<reference evidence="6 7" key="1">
    <citation type="submission" date="2019-10" db="EMBL/GenBank/DDBJ databases">
        <title>Cognatihalovulum marinum gen. nov. sp. nov., a new member of the family Rhodobacteraceae isolated from deep seawater of the Northwest Indian Ocean.</title>
        <authorList>
            <person name="Ruan C."/>
            <person name="Wang J."/>
            <person name="Zheng X."/>
            <person name="Song L."/>
            <person name="Zhu Y."/>
            <person name="Huang Y."/>
            <person name="Lu Z."/>
            <person name="Du W."/>
            <person name="Huang L."/>
            <person name="Dai X."/>
        </authorList>
    </citation>
    <scope>NUCLEOTIDE SEQUENCE [LARGE SCALE GENOMIC DNA]</scope>
    <source>
        <strain evidence="6 7">2CG4</strain>
    </source>
</reference>
<name>A0A6L5Z0G2_9RHOB</name>
<dbReference type="InterPro" id="IPR051206">
    <property type="entry name" value="NAMLAA_amidase_2"/>
</dbReference>
<dbReference type="Proteomes" id="UP000474957">
    <property type="component" value="Unassembled WGS sequence"/>
</dbReference>
<dbReference type="RefSeq" id="WP_154446337.1">
    <property type="nucleotide sequence ID" value="NZ_WIND01000005.1"/>
</dbReference>
<keyword evidence="4" id="KW-0961">Cell wall biogenesis/degradation</keyword>
<dbReference type="CDD" id="cd06583">
    <property type="entry name" value="PGRP"/>
    <property type="match status" value="1"/>
</dbReference>
<evidence type="ECO:0000256" key="4">
    <source>
        <dbReference type="ARBA" id="ARBA00023316"/>
    </source>
</evidence>
<dbReference type="AlphaFoldDB" id="A0A6L5Z0G2"/>
<dbReference type="GO" id="GO:0009254">
    <property type="term" value="P:peptidoglycan turnover"/>
    <property type="evidence" value="ECO:0007669"/>
    <property type="project" value="TreeGrafter"/>
</dbReference>
<dbReference type="PANTHER" id="PTHR30417">
    <property type="entry name" value="N-ACETYLMURAMOYL-L-ALANINE AMIDASE AMID"/>
    <property type="match status" value="1"/>
</dbReference>
<keyword evidence="7" id="KW-1185">Reference proteome</keyword>
<proteinExistence type="predicted"/>
<dbReference type="GO" id="GO:0008745">
    <property type="term" value="F:N-acetylmuramoyl-L-alanine amidase activity"/>
    <property type="evidence" value="ECO:0007669"/>
    <property type="project" value="UniProtKB-EC"/>
</dbReference>
<organism evidence="6 7">
    <name type="scientific">Halovulum marinum</name>
    <dbReference type="NCBI Taxonomy" id="2662447"/>
    <lineage>
        <taxon>Bacteria</taxon>
        <taxon>Pseudomonadati</taxon>
        <taxon>Pseudomonadota</taxon>
        <taxon>Alphaproteobacteria</taxon>
        <taxon>Rhodobacterales</taxon>
        <taxon>Paracoccaceae</taxon>
        <taxon>Halovulum</taxon>
    </lineage>
</organism>
<dbReference type="SMART" id="SM00644">
    <property type="entry name" value="Ami_2"/>
    <property type="match status" value="1"/>
</dbReference>
<dbReference type="GO" id="GO:0019867">
    <property type="term" value="C:outer membrane"/>
    <property type="evidence" value="ECO:0007669"/>
    <property type="project" value="TreeGrafter"/>
</dbReference>
<evidence type="ECO:0000256" key="1">
    <source>
        <dbReference type="ARBA" id="ARBA00001561"/>
    </source>
</evidence>
<comment type="catalytic activity">
    <reaction evidence="1">
        <text>Hydrolyzes the link between N-acetylmuramoyl residues and L-amino acid residues in certain cell-wall glycopeptides.</text>
        <dbReference type="EC" id="3.5.1.28"/>
    </reaction>
</comment>
<dbReference type="InterPro" id="IPR036505">
    <property type="entry name" value="Amidase/PGRP_sf"/>
</dbReference>
<evidence type="ECO:0000256" key="2">
    <source>
        <dbReference type="ARBA" id="ARBA00011901"/>
    </source>
</evidence>
<accession>A0A6L5Z0G2</accession>
<keyword evidence="3" id="KW-0378">Hydrolase</keyword>
<dbReference type="PANTHER" id="PTHR30417:SF1">
    <property type="entry name" value="N-ACETYLMURAMOYL-L-ALANINE AMIDASE AMID"/>
    <property type="match status" value="1"/>
</dbReference>
<protein>
    <recommendedName>
        <fullName evidence="2">N-acetylmuramoyl-L-alanine amidase</fullName>
        <ecNumber evidence="2">3.5.1.28</ecNumber>
    </recommendedName>
</protein>
<feature type="domain" description="N-acetylmuramoyl-L-alanine amidase" evidence="5">
    <location>
        <begin position="6"/>
        <end position="139"/>
    </location>
</feature>
<dbReference type="InterPro" id="IPR002502">
    <property type="entry name" value="Amidase_domain"/>
</dbReference>
<evidence type="ECO:0000313" key="6">
    <source>
        <dbReference type="EMBL" id="MSU89799.1"/>
    </source>
</evidence>
<evidence type="ECO:0000313" key="7">
    <source>
        <dbReference type="Proteomes" id="UP000474957"/>
    </source>
</evidence>
<evidence type="ECO:0000256" key="3">
    <source>
        <dbReference type="ARBA" id="ARBA00022801"/>
    </source>
</evidence>